<dbReference type="EMBL" id="JAUSUF010000001">
    <property type="protein sequence ID" value="MDQ0148183.1"/>
    <property type="molecule type" value="Genomic_DNA"/>
</dbReference>
<feature type="transmembrane region" description="Helical" evidence="5">
    <location>
        <begin position="61"/>
        <end position="77"/>
    </location>
</feature>
<dbReference type="Pfam" id="PF13515">
    <property type="entry name" value="FUSC_2"/>
    <property type="match status" value="1"/>
</dbReference>
<keyword evidence="8" id="KW-1185">Reference proteome</keyword>
<keyword evidence="2 5" id="KW-0812">Transmembrane</keyword>
<keyword evidence="3 5" id="KW-1133">Transmembrane helix</keyword>
<feature type="domain" description="Integral membrane bound transporter" evidence="6">
    <location>
        <begin position="358"/>
        <end position="478"/>
    </location>
</feature>
<gene>
    <name evidence="7" type="ORF">J2S18_000100</name>
</gene>
<evidence type="ECO:0000256" key="4">
    <source>
        <dbReference type="ARBA" id="ARBA00023136"/>
    </source>
</evidence>
<evidence type="ECO:0000259" key="6">
    <source>
        <dbReference type="Pfam" id="PF13515"/>
    </source>
</evidence>
<evidence type="ECO:0000256" key="2">
    <source>
        <dbReference type="ARBA" id="ARBA00022692"/>
    </source>
</evidence>
<evidence type="ECO:0000313" key="8">
    <source>
        <dbReference type="Proteomes" id="UP001228504"/>
    </source>
</evidence>
<feature type="transmembrane region" description="Helical" evidence="5">
    <location>
        <begin position="426"/>
        <end position="452"/>
    </location>
</feature>
<feature type="transmembrane region" description="Helical" evidence="5">
    <location>
        <begin position="133"/>
        <end position="150"/>
    </location>
</feature>
<feature type="transmembrane region" description="Helical" evidence="5">
    <location>
        <begin position="346"/>
        <end position="363"/>
    </location>
</feature>
<dbReference type="RefSeq" id="WP_307481812.1">
    <property type="nucleotide sequence ID" value="NZ_JAUSUF010000001.1"/>
</dbReference>
<dbReference type="InterPro" id="IPR049453">
    <property type="entry name" value="Memb_transporter_dom"/>
</dbReference>
<name>A0ABT9UQE1_9FIRM</name>
<evidence type="ECO:0000313" key="7">
    <source>
        <dbReference type="EMBL" id="MDQ0148183.1"/>
    </source>
</evidence>
<protein>
    <recommendedName>
        <fullName evidence="6">Integral membrane bound transporter domain-containing protein</fullName>
    </recommendedName>
</protein>
<evidence type="ECO:0000256" key="5">
    <source>
        <dbReference type="SAM" id="Phobius"/>
    </source>
</evidence>
<reference evidence="7 8" key="1">
    <citation type="submission" date="2023-07" db="EMBL/GenBank/DDBJ databases">
        <title>Genomic Encyclopedia of Type Strains, Phase IV (KMG-IV): sequencing the most valuable type-strain genomes for metagenomic binning, comparative biology and taxonomic classification.</title>
        <authorList>
            <person name="Goeker M."/>
        </authorList>
    </citation>
    <scope>NUCLEOTIDE SEQUENCE [LARGE SCALE GENOMIC DNA]</scope>
    <source>
        <strain evidence="7 8">DSM 20694</strain>
    </source>
</reference>
<proteinExistence type="predicted"/>
<comment type="caution">
    <text evidence="7">The sequence shown here is derived from an EMBL/GenBank/DDBJ whole genome shotgun (WGS) entry which is preliminary data.</text>
</comment>
<keyword evidence="4 5" id="KW-0472">Membrane</keyword>
<accession>A0ABT9UQE1</accession>
<dbReference type="Proteomes" id="UP001228504">
    <property type="component" value="Unassembled WGS sequence"/>
</dbReference>
<organism evidence="7 8">
    <name type="scientific">Eubacterium multiforme</name>
    <dbReference type="NCBI Taxonomy" id="83339"/>
    <lineage>
        <taxon>Bacteria</taxon>
        <taxon>Bacillati</taxon>
        <taxon>Bacillota</taxon>
        <taxon>Clostridia</taxon>
        <taxon>Eubacteriales</taxon>
        <taxon>Eubacteriaceae</taxon>
        <taxon>Eubacterium</taxon>
    </lineage>
</organism>
<comment type="subcellular location">
    <subcellularLocation>
        <location evidence="1">Membrane</location>
        <topology evidence="1">Multi-pass membrane protein</topology>
    </subcellularLocation>
</comment>
<evidence type="ECO:0000256" key="1">
    <source>
        <dbReference type="ARBA" id="ARBA00004141"/>
    </source>
</evidence>
<sequence>MEKILKNEIFLRTVIYIIGLLVFFSYWYLLGTINAFVGVTVVKGSLTLLNKDLTANPVKNTVVFLFAFLYIGIFSFLGSLNIYVGFFINFFALFFLTYNFVSDLNISIWIPFVLGYLYLLVKPVPYYDMPKRLLALGAGSLFMIFSQLILNKNKSKAKLQSNFSKLLDNILNKIEILKGGKVNDNKKFKSQDCLENITSTIYNRRTSFFYIDDKDSILLNLMVCLERLEFSIKEIKINSKDKCVMEFLKDLSDLINKMKTYIKEDNPTLDLISEIEKFSSKYSKYLKDEYSFYDIIQNLDMLKFSLTNLMKYTNKKEHKLKTMFSSFNKFKIKNLLKYNFKKSIKFTYAFRLSFLLALSYFLVEALNIPEGKWITFTIFTVVQPYMEDTKKRFGKRFKGTVVGIILFSLIDIFIKDAYLKIAIFALLYYIYALGVNYTLKSVCTTTVGIGVFSMITGAPISGGFYRFIFMGAGIVIGYLGTIYIFPYSLKDSIINLSKEYYNISFNMFYKGLKEKINLYFIDYINRQLLLSKLFESKIVVNNSTCKLKDVNDFIYNERFLNNDIYFLFFIIFESNGESDIFLKIKNIIISSFNINNESVSIDLASLVKFKNNMKPQFNSILEEEDKLIFITIYRIICKLEKADRLASTIERNLVRK</sequence>
<evidence type="ECO:0000256" key="3">
    <source>
        <dbReference type="ARBA" id="ARBA00022989"/>
    </source>
</evidence>
<feature type="transmembrane region" description="Helical" evidence="5">
    <location>
        <begin position="464"/>
        <end position="485"/>
    </location>
</feature>